<gene>
    <name evidence="1" type="ORF">AWB75_03278</name>
</gene>
<dbReference type="Proteomes" id="UP000054870">
    <property type="component" value="Unassembled WGS sequence"/>
</dbReference>
<proteinExistence type="predicted"/>
<organism evidence="1 2">
    <name type="scientific">Caballeronia catudaia</name>
    <dbReference type="NCBI Taxonomy" id="1777136"/>
    <lineage>
        <taxon>Bacteria</taxon>
        <taxon>Pseudomonadati</taxon>
        <taxon>Pseudomonadota</taxon>
        <taxon>Betaproteobacteria</taxon>
        <taxon>Burkholderiales</taxon>
        <taxon>Burkholderiaceae</taxon>
        <taxon>Caballeronia</taxon>
    </lineage>
</organism>
<protein>
    <submittedName>
        <fullName evidence="1">Uncharacterized protein</fullName>
    </submittedName>
</protein>
<keyword evidence="2" id="KW-1185">Reference proteome</keyword>
<comment type="caution">
    <text evidence="1">The sequence shown here is derived from an EMBL/GenBank/DDBJ whole genome shotgun (WGS) entry which is preliminary data.</text>
</comment>
<name>A0A158BCJ6_9BURK</name>
<accession>A0A158BCJ6</accession>
<sequence length="49" mass="5259">MLRHIGAAAADEKVEVAAFIGLQDVQRELHGVSSDHELDMPMMGLPANS</sequence>
<dbReference type="RefSeq" id="WP_159462786.1">
    <property type="nucleotide sequence ID" value="NZ_FCOF02000013.1"/>
</dbReference>
<dbReference type="EMBL" id="FCOF02000013">
    <property type="protein sequence ID" value="SAK67804.1"/>
    <property type="molecule type" value="Genomic_DNA"/>
</dbReference>
<evidence type="ECO:0000313" key="2">
    <source>
        <dbReference type="Proteomes" id="UP000054870"/>
    </source>
</evidence>
<reference evidence="1" key="1">
    <citation type="submission" date="2016-01" db="EMBL/GenBank/DDBJ databases">
        <authorList>
            <person name="Peeters C."/>
        </authorList>
    </citation>
    <scope>NUCLEOTIDE SEQUENCE [LARGE SCALE GENOMIC DNA]</scope>
    <source>
        <strain evidence="1">LMG 29318</strain>
    </source>
</reference>
<dbReference type="AlphaFoldDB" id="A0A158BCJ6"/>
<evidence type="ECO:0000313" key="1">
    <source>
        <dbReference type="EMBL" id="SAK67804.1"/>
    </source>
</evidence>